<accession>A0A835CJG9</accession>
<sequence length="39" mass="4415">MGSHECEFSTALQHKSLQQRMVPPYHILFESCHACALIA</sequence>
<evidence type="ECO:0000313" key="1">
    <source>
        <dbReference type="EMBL" id="KAF7843541.1"/>
    </source>
</evidence>
<organism evidence="1 2">
    <name type="scientific">Senna tora</name>
    <dbReference type="NCBI Taxonomy" id="362788"/>
    <lineage>
        <taxon>Eukaryota</taxon>
        <taxon>Viridiplantae</taxon>
        <taxon>Streptophyta</taxon>
        <taxon>Embryophyta</taxon>
        <taxon>Tracheophyta</taxon>
        <taxon>Spermatophyta</taxon>
        <taxon>Magnoliopsida</taxon>
        <taxon>eudicotyledons</taxon>
        <taxon>Gunneridae</taxon>
        <taxon>Pentapetalae</taxon>
        <taxon>rosids</taxon>
        <taxon>fabids</taxon>
        <taxon>Fabales</taxon>
        <taxon>Fabaceae</taxon>
        <taxon>Caesalpinioideae</taxon>
        <taxon>Cassia clade</taxon>
        <taxon>Senna</taxon>
    </lineage>
</organism>
<reference evidence="1" key="1">
    <citation type="submission" date="2020-09" db="EMBL/GenBank/DDBJ databases">
        <title>Genome-Enabled Discovery of Anthraquinone Biosynthesis in Senna tora.</title>
        <authorList>
            <person name="Kang S.-H."/>
            <person name="Pandey R.P."/>
            <person name="Lee C.-M."/>
            <person name="Sim J.-S."/>
            <person name="Jeong J.-T."/>
            <person name="Choi B.-S."/>
            <person name="Jung M."/>
            <person name="Ginzburg D."/>
            <person name="Zhao K."/>
            <person name="Won S.Y."/>
            <person name="Oh T.-J."/>
            <person name="Yu Y."/>
            <person name="Kim N.-H."/>
            <person name="Lee O.R."/>
            <person name="Lee T.-H."/>
            <person name="Bashyal P."/>
            <person name="Kim T.-S."/>
            <person name="Lee W.-H."/>
            <person name="Kawkins C."/>
            <person name="Kim C.-K."/>
            <person name="Kim J.S."/>
            <person name="Ahn B.O."/>
            <person name="Rhee S.Y."/>
            <person name="Sohng J.K."/>
        </authorList>
    </citation>
    <scope>NUCLEOTIDE SEQUENCE</scope>
    <source>
        <tissue evidence="1">Leaf</tissue>
    </source>
</reference>
<dbReference type="Proteomes" id="UP000634136">
    <property type="component" value="Unassembled WGS sequence"/>
</dbReference>
<keyword evidence="2" id="KW-1185">Reference proteome</keyword>
<dbReference type="AlphaFoldDB" id="A0A835CJG9"/>
<proteinExistence type="predicted"/>
<dbReference type="EMBL" id="JAAIUW010000001">
    <property type="protein sequence ID" value="KAF7843541.1"/>
    <property type="molecule type" value="Genomic_DNA"/>
</dbReference>
<name>A0A835CJG9_9FABA</name>
<comment type="caution">
    <text evidence="1">The sequence shown here is derived from an EMBL/GenBank/DDBJ whole genome shotgun (WGS) entry which is preliminary data.</text>
</comment>
<gene>
    <name evidence="1" type="ORF">G2W53_000446</name>
</gene>
<evidence type="ECO:0000313" key="2">
    <source>
        <dbReference type="Proteomes" id="UP000634136"/>
    </source>
</evidence>
<protein>
    <submittedName>
        <fullName evidence="1">Uncharacterized protein</fullName>
    </submittedName>
</protein>